<evidence type="ECO:0000256" key="1">
    <source>
        <dbReference type="SAM" id="Phobius"/>
    </source>
</evidence>
<feature type="transmembrane region" description="Helical" evidence="1">
    <location>
        <begin position="213"/>
        <end position="229"/>
    </location>
</feature>
<keyword evidence="1" id="KW-0472">Membrane</keyword>
<dbReference type="SUPFAM" id="SSF56219">
    <property type="entry name" value="DNase I-like"/>
    <property type="match status" value="1"/>
</dbReference>
<dbReference type="STRING" id="6832.A0A553PJB4"/>
<evidence type="ECO:0000313" key="2">
    <source>
        <dbReference type="EMBL" id="TRY77776.1"/>
    </source>
</evidence>
<dbReference type="Gene3D" id="3.60.10.10">
    <property type="entry name" value="Endonuclease/exonuclease/phosphatase"/>
    <property type="match status" value="1"/>
</dbReference>
<protein>
    <recommendedName>
        <fullName evidence="4">Endonuclease/exonuclease/phosphatase domain-containing protein</fullName>
    </recommendedName>
</protein>
<evidence type="ECO:0008006" key="4">
    <source>
        <dbReference type="Google" id="ProtNLM"/>
    </source>
</evidence>
<dbReference type="EMBL" id="VCGU01000003">
    <property type="protein sequence ID" value="TRY77776.1"/>
    <property type="molecule type" value="Genomic_DNA"/>
</dbReference>
<organism evidence="2 3">
    <name type="scientific">Tigriopus californicus</name>
    <name type="common">Marine copepod</name>
    <dbReference type="NCBI Taxonomy" id="6832"/>
    <lineage>
        <taxon>Eukaryota</taxon>
        <taxon>Metazoa</taxon>
        <taxon>Ecdysozoa</taxon>
        <taxon>Arthropoda</taxon>
        <taxon>Crustacea</taxon>
        <taxon>Multicrustacea</taxon>
        <taxon>Hexanauplia</taxon>
        <taxon>Copepoda</taxon>
        <taxon>Harpacticoida</taxon>
        <taxon>Harpacticidae</taxon>
        <taxon>Tigriopus</taxon>
    </lineage>
</organism>
<reference evidence="2 3" key="1">
    <citation type="journal article" date="2018" name="Nat. Ecol. Evol.">
        <title>Genomic signatures of mitonuclear coevolution across populations of Tigriopus californicus.</title>
        <authorList>
            <person name="Barreto F.S."/>
            <person name="Watson E.T."/>
            <person name="Lima T.G."/>
            <person name="Willett C.S."/>
            <person name="Edmands S."/>
            <person name="Li W."/>
            <person name="Burton R.S."/>
        </authorList>
    </citation>
    <scope>NUCLEOTIDE SEQUENCE [LARGE SCALE GENOMIC DNA]</scope>
    <source>
        <strain evidence="2 3">San Diego</strain>
    </source>
</reference>
<keyword evidence="3" id="KW-1185">Reference proteome</keyword>
<keyword evidence="1" id="KW-0812">Transmembrane</keyword>
<evidence type="ECO:0000313" key="3">
    <source>
        <dbReference type="Proteomes" id="UP000318571"/>
    </source>
</evidence>
<accession>A0A553PJB4</accession>
<name>A0A553PJB4_TIGCA</name>
<dbReference type="InterPro" id="IPR036691">
    <property type="entry name" value="Endo/exonu/phosph_ase_sf"/>
</dbReference>
<keyword evidence="1" id="KW-1133">Transmembrane helix</keyword>
<feature type="transmembrane region" description="Helical" evidence="1">
    <location>
        <begin position="235"/>
        <end position="254"/>
    </location>
</feature>
<dbReference type="Proteomes" id="UP000318571">
    <property type="component" value="Chromosome 11"/>
</dbReference>
<dbReference type="AlphaFoldDB" id="A0A553PJB4"/>
<comment type="caution">
    <text evidence="2">The sequence shown here is derived from an EMBL/GenBank/DDBJ whole genome shotgun (WGS) entry which is preliminary data.</text>
</comment>
<gene>
    <name evidence="2" type="ORF">TCAL_07856</name>
</gene>
<sequence length="276" mass="31748">MNGYLHQIWYGDSWCGSGIGTAWIELPNGFKVLICTSHFHAEYNRDDDQFLPDRICQALEGIKEIESKEHLVDAVIYAGDFNTEPQDLPHQILIKMSGLQDARGNETPKPSYNAEWNTYASPKERPVTIDYIMIGTNEDTKVITTHCQNPLSSKISGESISYSDHEGVWAQIKFQDQKDIAYDKPEAYDVDTLNRLNSQLRDVLRLERSKMEWSMWIIFMVSAAFLSVWKWEGPWSIFIVLILSYLFYLGGQFFKRITAISSQIDTIMALMNPVKK</sequence>
<proteinExistence type="predicted"/>